<dbReference type="RefSeq" id="WP_048735950.1">
    <property type="nucleotide sequence ID" value="NZ_CP012033.1"/>
</dbReference>
<evidence type="ECO:0000313" key="2">
    <source>
        <dbReference type="EMBL" id="AKP65668.1"/>
    </source>
</evidence>
<dbReference type="KEGG" id="lko:ABN16_12090"/>
<feature type="transmembrane region" description="Helical" evidence="1">
    <location>
        <begin position="86"/>
        <end position="103"/>
    </location>
</feature>
<dbReference type="AlphaFoldDB" id="A0AAC8ZH39"/>
<reference evidence="2 3" key="1">
    <citation type="submission" date="2015-07" db="EMBL/GenBank/DDBJ databases">
        <title>Lactobacillus korensis/26-25/ whole genome sequencing.</title>
        <authorList>
            <person name="Kim M.K."/>
            <person name="Im W.-T."/>
            <person name="Srinivasan S."/>
            <person name="Lee J.-J."/>
        </authorList>
    </citation>
    <scope>NUCLEOTIDE SEQUENCE [LARGE SCALE GENOMIC DNA]</scope>
    <source>
        <strain evidence="2 3">26-25</strain>
    </source>
</reference>
<keyword evidence="1" id="KW-1133">Transmembrane helix</keyword>
<name>A0AAC8ZH39_9LACO</name>
<feature type="transmembrane region" description="Helical" evidence="1">
    <location>
        <begin position="64"/>
        <end position="80"/>
    </location>
</feature>
<organism evidence="2 3">
    <name type="scientific">Levilactobacillus koreensis</name>
    <dbReference type="NCBI Taxonomy" id="637971"/>
    <lineage>
        <taxon>Bacteria</taxon>
        <taxon>Bacillati</taxon>
        <taxon>Bacillota</taxon>
        <taxon>Bacilli</taxon>
        <taxon>Lactobacillales</taxon>
        <taxon>Lactobacillaceae</taxon>
        <taxon>Levilactobacillus</taxon>
    </lineage>
</organism>
<proteinExistence type="predicted"/>
<keyword evidence="1" id="KW-0812">Transmembrane</keyword>
<feature type="transmembrane region" description="Helical" evidence="1">
    <location>
        <begin position="37"/>
        <end position="57"/>
    </location>
</feature>
<protein>
    <submittedName>
        <fullName evidence="2">Uncharacterized protein</fullName>
    </submittedName>
</protein>
<feature type="transmembrane region" description="Helical" evidence="1">
    <location>
        <begin position="12"/>
        <end position="31"/>
    </location>
</feature>
<dbReference type="EMBL" id="CP012033">
    <property type="protein sequence ID" value="AKP65668.1"/>
    <property type="molecule type" value="Genomic_DNA"/>
</dbReference>
<dbReference type="Proteomes" id="UP000036000">
    <property type="component" value="Chromosome"/>
</dbReference>
<gene>
    <name evidence="2" type="ORF">ABN16_12090</name>
</gene>
<sequence length="111" mass="12783">MAVLNKLGWRYWIIGIVMGLLLPAVATWLNISPVMRFGGLLLLVNGGLAIWLGRLIYRRAQPGWWLLIWPLVYLLGAYWFLPQYTLYFAVVYLCLSYLGYGLTQTKIEVKS</sequence>
<keyword evidence="3" id="KW-1185">Reference proteome</keyword>
<accession>A0AAC8ZH39</accession>
<keyword evidence="1" id="KW-0472">Membrane</keyword>
<evidence type="ECO:0000256" key="1">
    <source>
        <dbReference type="SAM" id="Phobius"/>
    </source>
</evidence>
<evidence type="ECO:0000313" key="3">
    <source>
        <dbReference type="Proteomes" id="UP000036000"/>
    </source>
</evidence>